<comment type="caution">
    <text evidence="4">The sequence shown here is derived from an EMBL/GenBank/DDBJ whole genome shotgun (WGS) entry which is preliminary data.</text>
</comment>
<proteinExistence type="predicted"/>
<dbReference type="PIRSF" id="PIRSF002741">
    <property type="entry name" value="MppA"/>
    <property type="match status" value="1"/>
</dbReference>
<dbReference type="RefSeq" id="WP_378296141.1">
    <property type="nucleotide sequence ID" value="NZ_JBHTJA010000002.1"/>
</dbReference>
<feature type="signal peptide" evidence="2">
    <location>
        <begin position="1"/>
        <end position="34"/>
    </location>
</feature>
<dbReference type="PANTHER" id="PTHR30290:SF38">
    <property type="entry name" value="D,D-DIPEPTIDE-BINDING PERIPLASMIC PROTEIN DDPA-RELATED"/>
    <property type="match status" value="1"/>
</dbReference>
<evidence type="ECO:0000256" key="2">
    <source>
        <dbReference type="SAM" id="SignalP"/>
    </source>
</evidence>
<feature type="chain" id="PRO_5046086601" evidence="2">
    <location>
        <begin position="35"/>
        <end position="514"/>
    </location>
</feature>
<organism evidence="4 5">
    <name type="scientific">Actinomadura sediminis</name>
    <dbReference type="NCBI Taxonomy" id="1038904"/>
    <lineage>
        <taxon>Bacteria</taxon>
        <taxon>Bacillati</taxon>
        <taxon>Actinomycetota</taxon>
        <taxon>Actinomycetes</taxon>
        <taxon>Streptosporangiales</taxon>
        <taxon>Thermomonosporaceae</taxon>
        <taxon>Actinomadura</taxon>
    </lineage>
</organism>
<keyword evidence="5" id="KW-1185">Reference proteome</keyword>
<evidence type="ECO:0000313" key="4">
    <source>
        <dbReference type="EMBL" id="MFD0899312.1"/>
    </source>
</evidence>
<dbReference type="InterPro" id="IPR030678">
    <property type="entry name" value="Peptide/Ni-bd"/>
</dbReference>
<dbReference type="Gene3D" id="3.10.105.10">
    <property type="entry name" value="Dipeptide-binding Protein, Domain 3"/>
    <property type="match status" value="1"/>
</dbReference>
<dbReference type="SUPFAM" id="SSF53850">
    <property type="entry name" value="Periplasmic binding protein-like II"/>
    <property type="match status" value="1"/>
</dbReference>
<keyword evidence="1 2" id="KW-0732">Signal</keyword>
<gene>
    <name evidence="4" type="ORF">ACFQ11_02820</name>
</gene>
<name>A0ABW3EIV5_9ACTN</name>
<evidence type="ECO:0000256" key="1">
    <source>
        <dbReference type="ARBA" id="ARBA00022729"/>
    </source>
</evidence>
<evidence type="ECO:0000259" key="3">
    <source>
        <dbReference type="Pfam" id="PF00496"/>
    </source>
</evidence>
<accession>A0ABW3EIV5</accession>
<dbReference type="PROSITE" id="PS51257">
    <property type="entry name" value="PROKAR_LIPOPROTEIN"/>
    <property type="match status" value="1"/>
</dbReference>
<dbReference type="InterPro" id="IPR000914">
    <property type="entry name" value="SBP_5_dom"/>
</dbReference>
<reference evidence="5" key="1">
    <citation type="journal article" date="2019" name="Int. J. Syst. Evol. Microbiol.">
        <title>The Global Catalogue of Microorganisms (GCM) 10K type strain sequencing project: providing services to taxonomists for standard genome sequencing and annotation.</title>
        <authorList>
            <consortium name="The Broad Institute Genomics Platform"/>
            <consortium name="The Broad Institute Genome Sequencing Center for Infectious Disease"/>
            <person name="Wu L."/>
            <person name="Ma J."/>
        </authorList>
    </citation>
    <scope>NUCLEOTIDE SEQUENCE [LARGE SCALE GENOMIC DNA]</scope>
    <source>
        <strain evidence="5">JCM 31202</strain>
    </source>
</reference>
<dbReference type="InterPro" id="IPR039424">
    <property type="entry name" value="SBP_5"/>
</dbReference>
<dbReference type="Gene3D" id="3.40.190.10">
    <property type="entry name" value="Periplasmic binding protein-like II"/>
    <property type="match status" value="1"/>
</dbReference>
<dbReference type="Pfam" id="PF00496">
    <property type="entry name" value="SBP_bac_5"/>
    <property type="match status" value="1"/>
</dbReference>
<protein>
    <submittedName>
        <fullName evidence="4">ABC transporter substrate-binding protein</fullName>
    </submittedName>
</protein>
<evidence type="ECO:0000313" key="5">
    <source>
        <dbReference type="Proteomes" id="UP001596972"/>
    </source>
</evidence>
<sequence length="514" mass="55076">MLIRSTGRRLPLRLPTAVVAATALLATASCGASAEQSQTDAETLSLAVQNTPNSFDPAQLLSGTQAYVWSSIYDTLLSVDNKGELQPNAAESWAYSDDRTTLTLKLREGMTFSSGAPVTAAAVKATLERTLSTPGPNSFTVASIESVDAPDARTVVLRLKEPDGALLRSLAGAVGVIGDPKTLDTERTALNPVGSGPYVLDESTVNASEYVLKKRDDHWNAKAYPFETVRLQVMKDRTAIVNALRSGRLNAASVEAAHVDQFKSGGFEVTFIDAVVVGMLSLSDRGGKVVKPLSDVRVRKAINMAFDREKIVEQLLRGAGKPTRQVFGPEGEAYDPALEQTYAHDPAAAKKLLAEAGYPDGFAVRMPSLFFTKPFEPTVTQSLAEIGIEVTWEPTPPQNSASSVTSQKYGMLLQVEGLNAASIEVKNSVDPEGPRNVFGTRDPELTRMLDRANAAGDPAQAAALYKRINAFLVENAWYAPIFYSGRNWVTADGVEFLGDGSNLLNTVRAFGTSG</sequence>
<feature type="domain" description="Solute-binding protein family 5" evidence="3">
    <location>
        <begin position="84"/>
        <end position="414"/>
    </location>
</feature>
<dbReference type="PANTHER" id="PTHR30290">
    <property type="entry name" value="PERIPLASMIC BINDING COMPONENT OF ABC TRANSPORTER"/>
    <property type="match status" value="1"/>
</dbReference>
<dbReference type="Proteomes" id="UP001596972">
    <property type="component" value="Unassembled WGS sequence"/>
</dbReference>
<dbReference type="EMBL" id="JBHTJA010000002">
    <property type="protein sequence ID" value="MFD0899312.1"/>
    <property type="molecule type" value="Genomic_DNA"/>
</dbReference>